<sequence length="160" mass="16890">MSNSSEHELRPADKLVNRFQQALLALALASGAFLVAELAALRHWNATEQLIPFAVLAVMVVSALVLAFVRGRFSVIQARLVALITIGASLYGLFEHVSANLDTGVLNSRYDWAAMAGWEHLWLAISGAVGGSPALAPLALGLAGVLLGLATMGRTTRKTA</sequence>
<dbReference type="Proteomes" id="UP001060504">
    <property type="component" value="Unassembled WGS sequence"/>
</dbReference>
<feature type="transmembrane region" description="Helical" evidence="1">
    <location>
        <begin position="21"/>
        <end position="44"/>
    </location>
</feature>
<accession>A0ABQ4V8H3</accession>
<feature type="transmembrane region" description="Helical" evidence="1">
    <location>
        <begin position="50"/>
        <end position="69"/>
    </location>
</feature>
<feature type="transmembrane region" description="Helical" evidence="1">
    <location>
        <begin position="81"/>
        <end position="101"/>
    </location>
</feature>
<organism evidence="2 3">
    <name type="scientific">Mycolicibacterium cyprinidarum</name>
    <dbReference type="NCBI Taxonomy" id="2860311"/>
    <lineage>
        <taxon>Bacteria</taxon>
        <taxon>Bacillati</taxon>
        <taxon>Actinomycetota</taxon>
        <taxon>Actinomycetes</taxon>
        <taxon>Mycobacteriales</taxon>
        <taxon>Mycobacteriaceae</taxon>
        <taxon>Mycolicibacterium</taxon>
    </lineage>
</organism>
<feature type="transmembrane region" description="Helical" evidence="1">
    <location>
        <begin position="121"/>
        <end position="149"/>
    </location>
</feature>
<gene>
    <name evidence="2" type="ORF">NGTWS1702_12550</name>
</gene>
<keyword evidence="1" id="KW-0472">Membrane</keyword>
<keyword evidence="1" id="KW-0812">Transmembrane</keyword>
<evidence type="ECO:0000256" key="1">
    <source>
        <dbReference type="SAM" id="Phobius"/>
    </source>
</evidence>
<dbReference type="EMBL" id="BPRH01001330">
    <property type="protein sequence ID" value="GJF12949.1"/>
    <property type="molecule type" value="Genomic_DNA"/>
</dbReference>
<keyword evidence="1" id="KW-1133">Transmembrane helix</keyword>
<proteinExistence type="predicted"/>
<evidence type="ECO:0000313" key="3">
    <source>
        <dbReference type="Proteomes" id="UP001060504"/>
    </source>
</evidence>
<reference evidence="2 3" key="1">
    <citation type="submission" date="2021-08" db="EMBL/GenBank/DDBJ databases">
        <title>Draft genome sequence of Mycolicibacterium sp. NGTWS1702 strain.</title>
        <authorList>
            <person name="Matsumoto M."/>
            <person name="Tang B.C.C."/>
            <person name="Machida Y."/>
            <person name="Matoyama H."/>
            <person name="Kishihara T."/>
            <person name="Sato S."/>
            <person name="Kondo I."/>
            <person name="Sano M."/>
            <person name="Kato G."/>
        </authorList>
    </citation>
    <scope>NUCLEOTIDE SEQUENCE [LARGE SCALE GENOMIC DNA]</scope>
    <source>
        <strain evidence="2 3">NGTWSNA01</strain>
    </source>
</reference>
<evidence type="ECO:0000313" key="2">
    <source>
        <dbReference type="EMBL" id="GJF12949.1"/>
    </source>
</evidence>
<keyword evidence="3" id="KW-1185">Reference proteome</keyword>
<comment type="caution">
    <text evidence="2">The sequence shown here is derived from an EMBL/GenBank/DDBJ whole genome shotgun (WGS) entry which is preliminary data.</text>
</comment>
<name>A0ABQ4V8H3_9MYCO</name>
<protein>
    <submittedName>
        <fullName evidence="2">Uncharacterized protein</fullName>
    </submittedName>
</protein>